<evidence type="ECO:0000259" key="2">
    <source>
        <dbReference type="Pfam" id="PF20382"/>
    </source>
</evidence>
<evidence type="ECO:0000313" key="3">
    <source>
        <dbReference type="EMBL" id="OGF59954.1"/>
    </source>
</evidence>
<feature type="transmembrane region" description="Helical" evidence="1">
    <location>
        <begin position="21"/>
        <end position="41"/>
    </location>
</feature>
<dbReference type="STRING" id="1817863.A2Y62_07890"/>
<dbReference type="InterPro" id="IPR046499">
    <property type="entry name" value="DUF6677"/>
</dbReference>
<keyword evidence="1" id="KW-0472">Membrane</keyword>
<feature type="domain" description="DUF6677" evidence="2">
    <location>
        <begin position="27"/>
        <end position="161"/>
    </location>
</feature>
<organism evidence="3 4">
    <name type="scientific">Candidatus Fischerbacteria bacterium RBG_13_37_8</name>
    <dbReference type="NCBI Taxonomy" id="1817863"/>
    <lineage>
        <taxon>Bacteria</taxon>
        <taxon>Candidatus Fischeribacteriota</taxon>
    </lineage>
</organism>
<feature type="transmembrane region" description="Helical" evidence="1">
    <location>
        <begin position="77"/>
        <end position="96"/>
    </location>
</feature>
<keyword evidence="1" id="KW-1133">Transmembrane helix</keyword>
<proteinExistence type="predicted"/>
<sequence length="161" mass="17892">MNDTNNTKKDDEIKKPVVKKTVIAALIISGWLIPGLGHLLQKKYGRAAIIFLIINFLFLFGLFGLKGKLYAQEPGNPISIFAALGQKGVGVPYFIIKGKAAHEEKEKPFDSFYTINKDYTLRDGMPASPFYEYGVTFTVSAGLLNLLLLFDIFDIATGRKK</sequence>
<accession>A0A1F5V956</accession>
<dbReference type="Pfam" id="PF20382">
    <property type="entry name" value="DUF6677"/>
    <property type="match status" value="1"/>
</dbReference>
<name>A0A1F5V956_9BACT</name>
<reference evidence="3 4" key="1">
    <citation type="journal article" date="2016" name="Nat. Commun.">
        <title>Thousands of microbial genomes shed light on interconnected biogeochemical processes in an aquifer system.</title>
        <authorList>
            <person name="Anantharaman K."/>
            <person name="Brown C.T."/>
            <person name="Hug L.A."/>
            <person name="Sharon I."/>
            <person name="Castelle C.J."/>
            <person name="Probst A.J."/>
            <person name="Thomas B.C."/>
            <person name="Singh A."/>
            <person name="Wilkins M.J."/>
            <person name="Karaoz U."/>
            <person name="Brodie E.L."/>
            <person name="Williams K.H."/>
            <person name="Hubbard S.S."/>
            <person name="Banfield J.F."/>
        </authorList>
    </citation>
    <scope>NUCLEOTIDE SEQUENCE [LARGE SCALE GENOMIC DNA]</scope>
</reference>
<dbReference type="EMBL" id="MFGW01000205">
    <property type="protein sequence ID" value="OGF59954.1"/>
    <property type="molecule type" value="Genomic_DNA"/>
</dbReference>
<feature type="transmembrane region" description="Helical" evidence="1">
    <location>
        <begin position="130"/>
        <end position="153"/>
    </location>
</feature>
<feature type="transmembrane region" description="Helical" evidence="1">
    <location>
        <begin position="47"/>
        <end position="65"/>
    </location>
</feature>
<gene>
    <name evidence="3" type="ORF">A2Y62_07890</name>
</gene>
<comment type="caution">
    <text evidence="3">The sequence shown here is derived from an EMBL/GenBank/DDBJ whole genome shotgun (WGS) entry which is preliminary data.</text>
</comment>
<evidence type="ECO:0000256" key="1">
    <source>
        <dbReference type="SAM" id="Phobius"/>
    </source>
</evidence>
<protein>
    <recommendedName>
        <fullName evidence="2">DUF6677 domain-containing protein</fullName>
    </recommendedName>
</protein>
<keyword evidence="1" id="KW-0812">Transmembrane</keyword>
<dbReference type="Proteomes" id="UP000178943">
    <property type="component" value="Unassembled WGS sequence"/>
</dbReference>
<evidence type="ECO:0000313" key="4">
    <source>
        <dbReference type="Proteomes" id="UP000178943"/>
    </source>
</evidence>
<dbReference type="AlphaFoldDB" id="A0A1F5V956"/>